<keyword evidence="3" id="KW-1185">Reference proteome</keyword>
<evidence type="ECO:0000313" key="2">
    <source>
        <dbReference type="EMBL" id="KAB8300471.1"/>
    </source>
</evidence>
<accession>A0A5N6KBG6</accession>
<organism evidence="2 3">
    <name type="scientific">Monilinia laxa</name>
    <name type="common">Brown rot fungus</name>
    <name type="synonym">Sclerotinia laxa</name>
    <dbReference type="NCBI Taxonomy" id="61186"/>
    <lineage>
        <taxon>Eukaryota</taxon>
        <taxon>Fungi</taxon>
        <taxon>Dikarya</taxon>
        <taxon>Ascomycota</taxon>
        <taxon>Pezizomycotina</taxon>
        <taxon>Leotiomycetes</taxon>
        <taxon>Helotiales</taxon>
        <taxon>Sclerotiniaceae</taxon>
        <taxon>Monilinia</taxon>
    </lineage>
</organism>
<feature type="compositionally biased region" description="Low complexity" evidence="1">
    <location>
        <begin position="94"/>
        <end position="106"/>
    </location>
</feature>
<sequence length="121" mass="12827">MSSPQNRDRELKRASQLLTTLSPFTAGTRATSSDNATAPRVKVTITYGEQNHKHPGGASFPQLKAQQILIHSPRTTSSNSPSRITNPAIRDANAATASSSSATVAVPIRYSAVESHTSPSK</sequence>
<dbReference type="Proteomes" id="UP000326757">
    <property type="component" value="Unassembled WGS sequence"/>
</dbReference>
<feature type="region of interest" description="Disordered" evidence="1">
    <location>
        <begin position="92"/>
        <end position="121"/>
    </location>
</feature>
<feature type="region of interest" description="Disordered" evidence="1">
    <location>
        <begin position="1"/>
        <end position="39"/>
    </location>
</feature>
<name>A0A5N6KBG6_MONLA</name>
<proteinExistence type="predicted"/>
<protein>
    <submittedName>
        <fullName evidence="2">Uncharacterized protein</fullName>
    </submittedName>
</protein>
<dbReference type="EMBL" id="VIGI01000005">
    <property type="protein sequence ID" value="KAB8300471.1"/>
    <property type="molecule type" value="Genomic_DNA"/>
</dbReference>
<feature type="compositionally biased region" description="Basic and acidic residues" evidence="1">
    <location>
        <begin position="1"/>
        <end position="13"/>
    </location>
</feature>
<reference evidence="2 3" key="1">
    <citation type="submission" date="2019-06" db="EMBL/GenBank/DDBJ databases">
        <title>Genome Sequence of the Brown Rot Fungal Pathogen Monilinia laxa.</title>
        <authorList>
            <person name="De Miccolis Angelini R.M."/>
            <person name="Landi L."/>
            <person name="Abate D."/>
            <person name="Pollastro S."/>
            <person name="Romanazzi G."/>
            <person name="Faretra F."/>
        </authorList>
    </citation>
    <scope>NUCLEOTIDE SEQUENCE [LARGE SCALE GENOMIC DNA]</scope>
    <source>
        <strain evidence="2 3">Mlax316</strain>
    </source>
</reference>
<evidence type="ECO:0000313" key="3">
    <source>
        <dbReference type="Proteomes" id="UP000326757"/>
    </source>
</evidence>
<dbReference type="AlphaFoldDB" id="A0A5N6KBG6"/>
<comment type="caution">
    <text evidence="2">The sequence shown here is derived from an EMBL/GenBank/DDBJ whole genome shotgun (WGS) entry which is preliminary data.</text>
</comment>
<gene>
    <name evidence="2" type="ORF">EYC80_000641</name>
</gene>
<evidence type="ECO:0000256" key="1">
    <source>
        <dbReference type="SAM" id="MobiDB-lite"/>
    </source>
</evidence>
<feature type="compositionally biased region" description="Polar residues" evidence="1">
    <location>
        <begin position="16"/>
        <end position="36"/>
    </location>
</feature>